<evidence type="ECO:0000259" key="2">
    <source>
        <dbReference type="Pfam" id="PF04389"/>
    </source>
</evidence>
<accession>A0ABM6JGK0</accession>
<evidence type="ECO:0000313" key="4">
    <source>
        <dbReference type="Proteomes" id="UP000191820"/>
    </source>
</evidence>
<dbReference type="Gene3D" id="3.40.630.10">
    <property type="entry name" value="Zn peptidases"/>
    <property type="match status" value="1"/>
</dbReference>
<dbReference type="Pfam" id="PF04389">
    <property type="entry name" value="Peptidase_M28"/>
    <property type="match status" value="1"/>
</dbReference>
<evidence type="ECO:0000313" key="3">
    <source>
        <dbReference type="EMBL" id="ARD20824.1"/>
    </source>
</evidence>
<evidence type="ECO:0000256" key="1">
    <source>
        <dbReference type="SAM" id="SignalP"/>
    </source>
</evidence>
<sequence length="334" mass="37872">MEFLIKPLANAHTVINKGMRFALKLLSLMMLLSLTACASKNCGNQPISLWADKSQLLEDIRILTSPEFEGRKTNTLGAEQSRQYLIKRFQELELTPWQDSFLVPFQYRSNFADKEGINVIGTIRAKNDSQRWRVITAHYDHLGKKGNKVFAGADDNASGVAAMLAIAEHWQSNGDDKVNLMLVATDAEESGLYGSYAVVEQLTAQPSMQIEMSINLDMVGHPSRPKSIYIEGERNLTEFNQLKYQLQDYNQLCVRESRSRMQNGSMVKIDWLRASDHYPFHKAGIPWLYLGVPTHKYYHTVEDTIETLDIGFLAAVTETAFELISVDKQQIAFQ</sequence>
<protein>
    <submittedName>
        <fullName evidence="3">Peptidase M28</fullName>
    </submittedName>
</protein>
<feature type="domain" description="Peptidase M28" evidence="2">
    <location>
        <begin position="118"/>
        <end position="323"/>
    </location>
</feature>
<dbReference type="InterPro" id="IPR007484">
    <property type="entry name" value="Peptidase_M28"/>
</dbReference>
<keyword evidence="1" id="KW-0732">Signal</keyword>
<organism evidence="3 4">
    <name type="scientific">Shewanella japonica</name>
    <dbReference type="NCBI Taxonomy" id="93973"/>
    <lineage>
        <taxon>Bacteria</taxon>
        <taxon>Pseudomonadati</taxon>
        <taxon>Pseudomonadota</taxon>
        <taxon>Gammaproteobacteria</taxon>
        <taxon>Alteromonadales</taxon>
        <taxon>Shewanellaceae</taxon>
        <taxon>Shewanella</taxon>
    </lineage>
</organism>
<proteinExistence type="predicted"/>
<reference evidence="3 4" key="1">
    <citation type="submission" date="2017-03" db="EMBL/GenBank/DDBJ databases">
        <title>Genome sequencing of Shewanella japonica KCTC 22435.</title>
        <authorList>
            <person name="Kim K.M."/>
        </authorList>
    </citation>
    <scope>NUCLEOTIDE SEQUENCE [LARGE SCALE GENOMIC DNA]</scope>
    <source>
        <strain evidence="3 4">KCTC 22435</strain>
    </source>
</reference>
<dbReference type="EMBL" id="CP020472">
    <property type="protein sequence ID" value="ARD20824.1"/>
    <property type="molecule type" value="Genomic_DNA"/>
</dbReference>
<feature type="chain" id="PRO_5046804312" evidence="1">
    <location>
        <begin position="39"/>
        <end position="334"/>
    </location>
</feature>
<gene>
    <name evidence="3" type="ORF">SJ2017_0486</name>
</gene>
<dbReference type="SUPFAM" id="SSF53187">
    <property type="entry name" value="Zn-dependent exopeptidases"/>
    <property type="match status" value="1"/>
</dbReference>
<dbReference type="RefSeq" id="WP_080914762.1">
    <property type="nucleotide sequence ID" value="NZ_CP020472.1"/>
</dbReference>
<dbReference type="PANTHER" id="PTHR12147">
    <property type="entry name" value="METALLOPEPTIDASE M28 FAMILY MEMBER"/>
    <property type="match status" value="1"/>
</dbReference>
<feature type="signal peptide" evidence="1">
    <location>
        <begin position="1"/>
        <end position="38"/>
    </location>
</feature>
<dbReference type="InterPro" id="IPR045175">
    <property type="entry name" value="M28_fam"/>
</dbReference>
<dbReference type="PANTHER" id="PTHR12147:SF26">
    <property type="entry name" value="PEPTIDASE M28 DOMAIN-CONTAINING PROTEIN"/>
    <property type="match status" value="1"/>
</dbReference>
<dbReference type="Proteomes" id="UP000191820">
    <property type="component" value="Chromosome"/>
</dbReference>
<name>A0ABM6JGK0_9GAMM</name>
<keyword evidence="4" id="KW-1185">Reference proteome</keyword>